<dbReference type="AlphaFoldDB" id="A0A5B7JYW1"/>
<dbReference type="EMBL" id="VSRR010126617">
    <property type="protein sequence ID" value="MPD01323.1"/>
    <property type="molecule type" value="Genomic_DNA"/>
</dbReference>
<gene>
    <name evidence="1" type="ORF">E2C01_096843</name>
</gene>
<reference evidence="1 2" key="1">
    <citation type="submission" date="2019-05" db="EMBL/GenBank/DDBJ databases">
        <title>Another draft genome of Portunus trituberculatus and its Hox gene families provides insights of decapod evolution.</title>
        <authorList>
            <person name="Jeong J.-H."/>
            <person name="Song I."/>
            <person name="Kim S."/>
            <person name="Choi T."/>
            <person name="Kim D."/>
            <person name="Ryu S."/>
            <person name="Kim W."/>
        </authorList>
    </citation>
    <scope>NUCLEOTIDE SEQUENCE [LARGE SCALE GENOMIC DNA]</scope>
    <source>
        <tissue evidence="1">Muscle</tissue>
    </source>
</reference>
<keyword evidence="2" id="KW-1185">Reference proteome</keyword>
<proteinExistence type="predicted"/>
<comment type="caution">
    <text evidence="1">The sequence shown here is derived from an EMBL/GenBank/DDBJ whole genome shotgun (WGS) entry which is preliminary data.</text>
</comment>
<protein>
    <submittedName>
        <fullName evidence="1">Uncharacterized protein</fullName>
    </submittedName>
</protein>
<organism evidence="1 2">
    <name type="scientific">Portunus trituberculatus</name>
    <name type="common">Swimming crab</name>
    <name type="synonym">Neptunus trituberculatus</name>
    <dbReference type="NCBI Taxonomy" id="210409"/>
    <lineage>
        <taxon>Eukaryota</taxon>
        <taxon>Metazoa</taxon>
        <taxon>Ecdysozoa</taxon>
        <taxon>Arthropoda</taxon>
        <taxon>Crustacea</taxon>
        <taxon>Multicrustacea</taxon>
        <taxon>Malacostraca</taxon>
        <taxon>Eumalacostraca</taxon>
        <taxon>Eucarida</taxon>
        <taxon>Decapoda</taxon>
        <taxon>Pleocyemata</taxon>
        <taxon>Brachyura</taxon>
        <taxon>Eubrachyura</taxon>
        <taxon>Portunoidea</taxon>
        <taxon>Portunidae</taxon>
        <taxon>Portuninae</taxon>
        <taxon>Portunus</taxon>
    </lineage>
</organism>
<accession>A0A5B7JYW1</accession>
<dbReference type="Proteomes" id="UP000324222">
    <property type="component" value="Unassembled WGS sequence"/>
</dbReference>
<evidence type="ECO:0000313" key="1">
    <source>
        <dbReference type="EMBL" id="MPD01323.1"/>
    </source>
</evidence>
<name>A0A5B7JYW1_PORTR</name>
<evidence type="ECO:0000313" key="2">
    <source>
        <dbReference type="Proteomes" id="UP000324222"/>
    </source>
</evidence>
<sequence length="98" mass="10842">MASAPRGGVCLCEGRRGTAGMPRMTPCNLVPPQKCNLGTSCCTILKALASVSRLRLANVPRIRSQDIIWLGTFLEFEIGWCPDRTLTSHHEPQIHKLR</sequence>